<reference evidence="1 2" key="1">
    <citation type="journal article" date="2009" name="Int. J. Syst. Evol. Microbiol.">
        <title>Paenibacillus contaminans sp. nov., isolated from a contaminated laboratory plate.</title>
        <authorList>
            <person name="Chou J.H."/>
            <person name="Lee J.H."/>
            <person name="Lin M.C."/>
            <person name="Chang P.S."/>
            <person name="Arun A.B."/>
            <person name="Young C.C."/>
            <person name="Chen W.M."/>
        </authorList>
    </citation>
    <scope>NUCLEOTIDE SEQUENCE [LARGE SCALE GENOMIC DNA]</scope>
    <source>
        <strain evidence="1 2">CKOBP-6</strain>
    </source>
</reference>
<proteinExistence type="predicted"/>
<organism evidence="1 2">
    <name type="scientific">Paenibacillus contaminans</name>
    <dbReference type="NCBI Taxonomy" id="450362"/>
    <lineage>
        <taxon>Bacteria</taxon>
        <taxon>Bacillati</taxon>
        <taxon>Bacillota</taxon>
        <taxon>Bacilli</taxon>
        <taxon>Bacillales</taxon>
        <taxon>Paenibacillaceae</taxon>
        <taxon>Paenibacillus</taxon>
    </lineage>
</organism>
<evidence type="ECO:0000313" key="1">
    <source>
        <dbReference type="EMBL" id="RAV09488.1"/>
    </source>
</evidence>
<sequence>MGSITVRQIDYDMWGACVQVTNGTVELVATIDKGPRIIRYGFIGGANMFFEDKKDVISSFGEAFEPVGGGKWHIYGGHRLWTSPESIPRTTYPDNEPVAWRATEQGVVLTPPAERWNQLQKEIEIVLDAENGGVTVHHRVTNQGPWGAEFAPWALSVMAPGGTAIVPQATRDAGVLPNRAISLWSYTKMNDERVTWGERFIVLKQSDVRHPFKIGTNNEAGWAAYNLGDTLFVKTFPYELEAKYPDNGVNFEIYTNEHILELESLGELKTVKPGETVSHTETWKLSGNFELPAVADEAEIAKRLNAILGSA</sequence>
<dbReference type="RefSeq" id="WP_113036518.1">
    <property type="nucleotide sequence ID" value="NZ_QMFB01000049.1"/>
</dbReference>
<dbReference type="OrthoDB" id="5914937at2"/>
<protein>
    <recommendedName>
        <fullName evidence="3">DUF4380 domain-containing protein</fullName>
    </recommendedName>
</protein>
<gene>
    <name evidence="1" type="ORF">DQG23_39305</name>
</gene>
<evidence type="ECO:0000313" key="2">
    <source>
        <dbReference type="Proteomes" id="UP000250369"/>
    </source>
</evidence>
<evidence type="ECO:0008006" key="3">
    <source>
        <dbReference type="Google" id="ProtNLM"/>
    </source>
</evidence>
<dbReference type="Proteomes" id="UP000250369">
    <property type="component" value="Unassembled WGS sequence"/>
</dbReference>
<keyword evidence="2" id="KW-1185">Reference proteome</keyword>
<comment type="caution">
    <text evidence="1">The sequence shown here is derived from an EMBL/GenBank/DDBJ whole genome shotgun (WGS) entry which is preliminary data.</text>
</comment>
<name>A0A329LPP9_9BACL</name>
<dbReference type="AlphaFoldDB" id="A0A329LPP9"/>
<accession>A0A329LPP9</accession>
<dbReference type="EMBL" id="QMFB01000049">
    <property type="protein sequence ID" value="RAV09488.1"/>
    <property type="molecule type" value="Genomic_DNA"/>
</dbReference>